<name>A0AAD8DB03_ACIOX</name>
<dbReference type="PRINTS" id="PR01367">
    <property type="entry name" value="BGCRYSTALLIN"/>
</dbReference>
<comment type="caution">
    <text evidence="6">The sequence shown here is derived from an EMBL/GenBank/DDBJ whole genome shotgun (WGS) entry which is preliminary data.</text>
</comment>
<feature type="domain" description="Beta/gamma crystallin 'Greek key'" evidence="5">
    <location>
        <begin position="2"/>
        <end position="40"/>
    </location>
</feature>
<proteinExistence type="inferred from homology"/>
<feature type="domain" description="Beta/gamma crystallin 'Greek key'" evidence="5">
    <location>
        <begin position="41"/>
        <end position="83"/>
    </location>
</feature>
<evidence type="ECO:0000313" key="7">
    <source>
        <dbReference type="Proteomes" id="UP001230051"/>
    </source>
</evidence>
<dbReference type="Gene3D" id="2.60.20.10">
    <property type="entry name" value="Crystallins"/>
    <property type="match status" value="2"/>
</dbReference>
<comment type="similarity">
    <text evidence="2">Belongs to the beta/gamma-crystallin family.</text>
</comment>
<evidence type="ECO:0000259" key="5">
    <source>
        <dbReference type="PROSITE" id="PS50915"/>
    </source>
</evidence>
<dbReference type="Proteomes" id="UP001230051">
    <property type="component" value="Unassembled WGS sequence"/>
</dbReference>
<dbReference type="FunFam" id="2.60.20.10:FF:000003">
    <property type="entry name" value="Crystallin gamma S"/>
    <property type="match status" value="1"/>
</dbReference>
<dbReference type="InterPro" id="IPR011024">
    <property type="entry name" value="G_crystallin-like"/>
</dbReference>
<evidence type="ECO:0000313" key="6">
    <source>
        <dbReference type="EMBL" id="KAK1165835.1"/>
    </source>
</evidence>
<dbReference type="InterPro" id="IPR001064">
    <property type="entry name" value="Beta/gamma_crystallin"/>
</dbReference>
<dbReference type="GO" id="GO:0005212">
    <property type="term" value="F:structural constituent of eye lens"/>
    <property type="evidence" value="ECO:0007669"/>
    <property type="project" value="UniProtKB-KW"/>
</dbReference>
<feature type="domain" description="Beta/gamma crystallin 'Greek key'" evidence="5">
    <location>
        <begin position="131"/>
        <end position="173"/>
    </location>
</feature>
<accession>A0AAD8DB03</accession>
<dbReference type="PROSITE" id="PS50915">
    <property type="entry name" value="CRYSTALLIN_BETA_GAMMA"/>
    <property type="match status" value="4"/>
</dbReference>
<dbReference type="FunFam" id="2.60.20.10:FF:000001">
    <property type="entry name" value="Crystallin gamma S"/>
    <property type="match status" value="1"/>
</dbReference>
<dbReference type="InterPro" id="IPR050252">
    <property type="entry name" value="Beta/Gamma-Crystallin"/>
</dbReference>
<keyword evidence="7" id="KW-1185">Reference proteome</keyword>
<dbReference type="PANTHER" id="PTHR11818:SF119">
    <property type="entry name" value="GAMMA-CRYSTALLIN D"/>
    <property type="match status" value="1"/>
</dbReference>
<comment type="function">
    <text evidence="1">Crystallins are the dominant structural components of the vertebrate eye lens.</text>
</comment>
<sequence length="175" mass="20963">MGKIVFFEDRNFQGRHYECSSDCADLHSYFSRCNSARVESGCWVLYERPNYMGYQYVLPRGEYPDYQRWMGYSDSIRSCRMIPHDSSGSYRMKIYERPDFGGQSMEFSDDCESVQERFHSRDIHSCNVMDGYWTMYEYPNYKGRQYFMRPGEYRKFSDWGATCATTGSFRRITDF</sequence>
<dbReference type="EMBL" id="JAGXEW010000012">
    <property type="protein sequence ID" value="KAK1165835.1"/>
    <property type="molecule type" value="Genomic_DNA"/>
</dbReference>
<dbReference type="SUPFAM" id="SSF49695">
    <property type="entry name" value="gamma-Crystallin-like"/>
    <property type="match status" value="1"/>
</dbReference>
<evidence type="ECO:0000256" key="3">
    <source>
        <dbReference type="ARBA" id="ARBA00022613"/>
    </source>
</evidence>
<dbReference type="GO" id="GO:0007601">
    <property type="term" value="P:visual perception"/>
    <property type="evidence" value="ECO:0007669"/>
    <property type="project" value="TreeGrafter"/>
</dbReference>
<dbReference type="Pfam" id="PF00030">
    <property type="entry name" value="Crystall"/>
    <property type="match status" value="2"/>
</dbReference>
<evidence type="ECO:0000256" key="4">
    <source>
        <dbReference type="ARBA" id="ARBA00022737"/>
    </source>
</evidence>
<reference evidence="6" key="1">
    <citation type="submission" date="2022-02" db="EMBL/GenBank/DDBJ databases">
        <title>Atlantic sturgeon de novo genome assembly.</title>
        <authorList>
            <person name="Stock M."/>
            <person name="Klopp C."/>
            <person name="Guiguen Y."/>
            <person name="Cabau C."/>
            <person name="Parinello H."/>
            <person name="Santidrian Yebra-Pimentel E."/>
            <person name="Kuhl H."/>
            <person name="Dirks R.P."/>
            <person name="Guessner J."/>
            <person name="Wuertz S."/>
            <person name="Du K."/>
            <person name="Schartl M."/>
        </authorList>
    </citation>
    <scope>NUCLEOTIDE SEQUENCE</scope>
    <source>
        <strain evidence="6">STURGEONOMICS-FGT-2020</strain>
        <tissue evidence="6">Whole blood</tissue>
    </source>
</reference>
<evidence type="ECO:0000256" key="2">
    <source>
        <dbReference type="ARBA" id="ARBA00009646"/>
    </source>
</evidence>
<dbReference type="AlphaFoldDB" id="A0AAD8DB03"/>
<evidence type="ECO:0000256" key="1">
    <source>
        <dbReference type="ARBA" id="ARBA00003689"/>
    </source>
</evidence>
<dbReference type="SMART" id="SM00247">
    <property type="entry name" value="XTALbg"/>
    <property type="match status" value="2"/>
</dbReference>
<organism evidence="6 7">
    <name type="scientific">Acipenser oxyrinchus oxyrinchus</name>
    <dbReference type="NCBI Taxonomy" id="40147"/>
    <lineage>
        <taxon>Eukaryota</taxon>
        <taxon>Metazoa</taxon>
        <taxon>Chordata</taxon>
        <taxon>Craniata</taxon>
        <taxon>Vertebrata</taxon>
        <taxon>Euteleostomi</taxon>
        <taxon>Actinopterygii</taxon>
        <taxon>Chondrostei</taxon>
        <taxon>Acipenseriformes</taxon>
        <taxon>Acipenseridae</taxon>
        <taxon>Acipenser</taxon>
    </lineage>
</organism>
<dbReference type="GO" id="GO:0002088">
    <property type="term" value="P:lens development in camera-type eye"/>
    <property type="evidence" value="ECO:0007669"/>
    <property type="project" value="TreeGrafter"/>
</dbReference>
<protein>
    <submittedName>
        <fullName evidence="6">Gamma-crystallin M2</fullName>
    </submittedName>
</protein>
<gene>
    <name evidence="6" type="primary">GM2</name>
    <name evidence="6" type="ORF">AOXY_G14473</name>
</gene>
<keyword evidence="4" id="KW-0677">Repeat</keyword>
<feature type="domain" description="Beta/gamma crystallin 'Greek key'" evidence="5">
    <location>
        <begin position="90"/>
        <end position="130"/>
    </location>
</feature>
<dbReference type="PANTHER" id="PTHR11818">
    <property type="entry name" value="BETA/GAMMA CRYSTALLIN"/>
    <property type="match status" value="1"/>
</dbReference>
<keyword evidence="3" id="KW-0273">Eye lens protein</keyword>